<gene>
    <name evidence="2" type="ordered locus">AMIS_20270</name>
</gene>
<keyword evidence="3" id="KW-1185">Reference proteome</keyword>
<dbReference type="PATRIC" id="fig|512565.3.peg.2031"/>
<proteinExistence type="predicted"/>
<name>I0H2L0_ACTM4</name>
<sequence length="60" mass="6736">MSTPTLAPPTGGFDDFEFEAMVAGLNGQARRSRPSRKVADDEAIRQSLGIYRHRTTERRD</sequence>
<dbReference type="AlphaFoldDB" id="I0H2L0"/>
<dbReference type="KEGG" id="ams:AMIS_20270"/>
<dbReference type="HOGENOM" id="CLU_2930722_0_0_11"/>
<feature type="compositionally biased region" description="Basic residues" evidence="1">
    <location>
        <begin position="51"/>
        <end position="60"/>
    </location>
</feature>
<dbReference type="STRING" id="512565.AMIS_20270"/>
<dbReference type="RefSeq" id="WP_014442142.1">
    <property type="nucleotide sequence ID" value="NC_017093.1"/>
</dbReference>
<feature type="region of interest" description="Disordered" evidence="1">
    <location>
        <begin position="27"/>
        <end position="60"/>
    </location>
</feature>
<evidence type="ECO:0000313" key="2">
    <source>
        <dbReference type="EMBL" id="BAL87247.1"/>
    </source>
</evidence>
<accession>I0H2L0</accession>
<dbReference type="Proteomes" id="UP000007882">
    <property type="component" value="Chromosome"/>
</dbReference>
<reference evidence="2 3" key="1">
    <citation type="submission" date="2012-02" db="EMBL/GenBank/DDBJ databases">
        <title>Complete genome sequence of Actinoplanes missouriensis 431 (= NBRC 102363).</title>
        <authorList>
            <person name="Ohnishi Y."/>
            <person name="Ishikawa J."/>
            <person name="Sekine M."/>
            <person name="Hosoyama A."/>
            <person name="Harada T."/>
            <person name="Narita H."/>
            <person name="Hata T."/>
            <person name="Konno Y."/>
            <person name="Tutikane K."/>
            <person name="Fujita N."/>
            <person name="Horinouchi S."/>
            <person name="Hayakawa M."/>
        </authorList>
    </citation>
    <scope>NUCLEOTIDE SEQUENCE [LARGE SCALE GENOMIC DNA]</scope>
    <source>
        <strain evidence="3">ATCC 14538 / DSM 43046 / CBS 188.64 / JCM 3121 / NBRC 102363 / NCIMB 12654 / NRRL B-3342 / UNCC 431</strain>
    </source>
</reference>
<evidence type="ECO:0000256" key="1">
    <source>
        <dbReference type="SAM" id="MobiDB-lite"/>
    </source>
</evidence>
<protein>
    <submittedName>
        <fullName evidence="2">Uncharacterized protein</fullName>
    </submittedName>
</protein>
<evidence type="ECO:0000313" key="3">
    <source>
        <dbReference type="Proteomes" id="UP000007882"/>
    </source>
</evidence>
<dbReference type="EMBL" id="AP012319">
    <property type="protein sequence ID" value="BAL87247.1"/>
    <property type="molecule type" value="Genomic_DNA"/>
</dbReference>
<organism evidence="2 3">
    <name type="scientific">Actinoplanes missouriensis (strain ATCC 14538 / DSM 43046 / CBS 188.64 / JCM 3121 / NBRC 102363 / NCIMB 12654 / NRRL B-3342 / UNCC 431)</name>
    <dbReference type="NCBI Taxonomy" id="512565"/>
    <lineage>
        <taxon>Bacteria</taxon>
        <taxon>Bacillati</taxon>
        <taxon>Actinomycetota</taxon>
        <taxon>Actinomycetes</taxon>
        <taxon>Micromonosporales</taxon>
        <taxon>Micromonosporaceae</taxon>
        <taxon>Actinoplanes</taxon>
    </lineage>
</organism>